<dbReference type="Pfam" id="PF07690">
    <property type="entry name" value="MFS_1"/>
    <property type="match status" value="2"/>
</dbReference>
<keyword evidence="4 6" id="KW-1133">Transmembrane helix</keyword>
<evidence type="ECO:0000256" key="5">
    <source>
        <dbReference type="ARBA" id="ARBA00023136"/>
    </source>
</evidence>
<dbReference type="GO" id="GO:0005886">
    <property type="term" value="C:plasma membrane"/>
    <property type="evidence" value="ECO:0007669"/>
    <property type="project" value="UniProtKB-SubCell"/>
</dbReference>
<evidence type="ECO:0000259" key="7">
    <source>
        <dbReference type="PROSITE" id="PS50850"/>
    </source>
</evidence>
<gene>
    <name evidence="8" type="ORF">TM5383_01497</name>
</gene>
<feature type="transmembrane region" description="Helical" evidence="6">
    <location>
        <begin position="281"/>
        <end position="303"/>
    </location>
</feature>
<name>A0A0P1GP24_9RHOB</name>
<dbReference type="Gene3D" id="1.20.1250.20">
    <property type="entry name" value="MFS general substrate transporter like domains"/>
    <property type="match status" value="1"/>
</dbReference>
<evidence type="ECO:0000256" key="3">
    <source>
        <dbReference type="ARBA" id="ARBA00022692"/>
    </source>
</evidence>
<evidence type="ECO:0000313" key="8">
    <source>
        <dbReference type="EMBL" id="CUH84290.1"/>
    </source>
</evidence>
<keyword evidence="5 6" id="KW-0472">Membrane</keyword>
<dbReference type="EMBL" id="CYSF01000006">
    <property type="protein sequence ID" value="CUH84290.1"/>
    <property type="molecule type" value="Genomic_DNA"/>
</dbReference>
<protein>
    <submittedName>
        <fullName evidence="8">Multidrug efflux system protein MdtL</fullName>
    </submittedName>
</protein>
<feature type="transmembrane region" description="Helical" evidence="6">
    <location>
        <begin position="12"/>
        <end position="36"/>
    </location>
</feature>
<feature type="transmembrane region" description="Helical" evidence="6">
    <location>
        <begin position="309"/>
        <end position="332"/>
    </location>
</feature>
<dbReference type="AlphaFoldDB" id="A0A0P1GP24"/>
<feature type="transmembrane region" description="Helical" evidence="6">
    <location>
        <begin position="250"/>
        <end position="269"/>
    </location>
</feature>
<feature type="domain" description="Major facilitator superfamily (MFS) profile" evidence="7">
    <location>
        <begin position="9"/>
        <end position="398"/>
    </location>
</feature>
<keyword evidence="2" id="KW-1003">Cell membrane</keyword>
<keyword evidence="9" id="KW-1185">Reference proteome</keyword>
<dbReference type="InterPro" id="IPR011701">
    <property type="entry name" value="MFS"/>
</dbReference>
<evidence type="ECO:0000256" key="1">
    <source>
        <dbReference type="ARBA" id="ARBA00004651"/>
    </source>
</evidence>
<accession>A0A0P1GP24</accession>
<evidence type="ECO:0000256" key="6">
    <source>
        <dbReference type="SAM" id="Phobius"/>
    </source>
</evidence>
<evidence type="ECO:0000256" key="2">
    <source>
        <dbReference type="ARBA" id="ARBA00022475"/>
    </source>
</evidence>
<dbReference type="OrthoDB" id="4368225at2"/>
<organism evidence="8 9">
    <name type="scientific">Thalassovita mediterranea</name>
    <dbReference type="NCBI Taxonomy" id="340021"/>
    <lineage>
        <taxon>Bacteria</taxon>
        <taxon>Pseudomonadati</taxon>
        <taxon>Pseudomonadota</taxon>
        <taxon>Alphaproteobacteria</taxon>
        <taxon>Rhodobacterales</taxon>
        <taxon>Roseobacteraceae</taxon>
        <taxon>Thalassovita</taxon>
    </lineage>
</organism>
<sequence length="440" mass="47019">MFAVLSDRSFRHLFAAQLVALIGTGLASVALGLLAFDLAADQAGMVLGAVFTIKMVAYVLIAPIAGAFADRLPRRAYLAGLDIVRLLVAVALPFVTEVWQVFALIFALQAASAGFTPVFQATIPDVLPEEDRYTQGLALSRMTYDLESIISPTLAALLLLAVSYDTLFLGTALGFLGSAVLILTVMLPAPKPAAKRGIYDRTTLGTRVFLATPRLRGLMALNVTVAAAGAMVLVNTVVLVRADLGLSEGALAWTMFAFGLGSMLAALSLPRVLTQVADRPVMLFGAVLMIGGLILLSLLTAVYGLRWPALLLCWLILGLGFSTLSTPAGRLLRRSAHAVDRPALFAAQFALSHFCWLFAYPLAGVLITWFGVQAALLVLALIATLGMVAAMRLWPVGDPVEVAHTHHNLPPDHPHLQGGGHRHSHALIIDEDHPRWATRF</sequence>
<dbReference type="SUPFAM" id="SSF103473">
    <property type="entry name" value="MFS general substrate transporter"/>
    <property type="match status" value="1"/>
</dbReference>
<reference evidence="8 9" key="1">
    <citation type="submission" date="2015-09" db="EMBL/GenBank/DDBJ databases">
        <authorList>
            <consortium name="Swine Surveillance"/>
        </authorList>
    </citation>
    <scope>NUCLEOTIDE SEQUENCE [LARGE SCALE GENOMIC DNA]</scope>
    <source>
        <strain evidence="8 9">CECT 8383</strain>
    </source>
</reference>
<dbReference type="InterPro" id="IPR020846">
    <property type="entry name" value="MFS_dom"/>
</dbReference>
<evidence type="ECO:0000256" key="4">
    <source>
        <dbReference type="ARBA" id="ARBA00022989"/>
    </source>
</evidence>
<feature type="transmembrane region" description="Helical" evidence="6">
    <location>
        <begin position="42"/>
        <end position="69"/>
    </location>
</feature>
<dbReference type="GO" id="GO:0022857">
    <property type="term" value="F:transmembrane transporter activity"/>
    <property type="evidence" value="ECO:0007669"/>
    <property type="project" value="InterPro"/>
</dbReference>
<feature type="transmembrane region" description="Helical" evidence="6">
    <location>
        <begin position="369"/>
        <end position="390"/>
    </location>
</feature>
<evidence type="ECO:0000313" key="9">
    <source>
        <dbReference type="Proteomes" id="UP000051681"/>
    </source>
</evidence>
<dbReference type="InterPro" id="IPR036259">
    <property type="entry name" value="MFS_trans_sf"/>
</dbReference>
<feature type="transmembrane region" description="Helical" evidence="6">
    <location>
        <begin position="344"/>
        <end position="363"/>
    </location>
</feature>
<keyword evidence="3 6" id="KW-0812">Transmembrane</keyword>
<dbReference type="CDD" id="cd06173">
    <property type="entry name" value="MFS_MefA_like"/>
    <property type="match status" value="1"/>
</dbReference>
<dbReference type="Proteomes" id="UP000051681">
    <property type="component" value="Unassembled WGS sequence"/>
</dbReference>
<comment type="subcellular location">
    <subcellularLocation>
        <location evidence="1">Cell membrane</location>
        <topology evidence="1">Multi-pass membrane protein</topology>
    </subcellularLocation>
</comment>
<dbReference type="RefSeq" id="WP_058318361.1">
    <property type="nucleotide sequence ID" value="NZ_CYSF01000006.1"/>
</dbReference>
<proteinExistence type="predicted"/>
<feature type="transmembrane region" description="Helical" evidence="6">
    <location>
        <begin position="168"/>
        <end position="189"/>
    </location>
</feature>
<feature type="transmembrane region" description="Helical" evidence="6">
    <location>
        <begin position="217"/>
        <end position="238"/>
    </location>
</feature>
<dbReference type="PANTHER" id="PTHR23513:SF6">
    <property type="entry name" value="MAJOR FACILITATOR SUPERFAMILY ASSOCIATED DOMAIN-CONTAINING PROTEIN"/>
    <property type="match status" value="1"/>
</dbReference>
<dbReference type="PROSITE" id="PS50850">
    <property type="entry name" value="MFS"/>
    <property type="match status" value="1"/>
</dbReference>
<dbReference type="PANTHER" id="PTHR23513">
    <property type="entry name" value="INTEGRAL MEMBRANE EFFLUX PROTEIN-RELATED"/>
    <property type="match status" value="1"/>
</dbReference>
<dbReference type="STRING" id="340021.TM5383_01497"/>